<dbReference type="InterPro" id="IPR029058">
    <property type="entry name" value="AB_hydrolase_fold"/>
</dbReference>
<dbReference type="AlphaFoldDB" id="J4HTJ6"/>
<dbReference type="Gene3D" id="3.40.50.1820">
    <property type="entry name" value="alpha/beta hydrolase"/>
    <property type="match status" value="1"/>
</dbReference>
<keyword evidence="3" id="KW-1185">Reference proteome</keyword>
<dbReference type="InParanoid" id="J4HTJ6"/>
<evidence type="ECO:0000313" key="2">
    <source>
        <dbReference type="EMBL" id="CCL99552.1"/>
    </source>
</evidence>
<dbReference type="InterPro" id="IPR000073">
    <property type="entry name" value="AB_hydrolase_1"/>
</dbReference>
<dbReference type="OrthoDB" id="5311491at2759"/>
<evidence type="ECO:0000259" key="1">
    <source>
        <dbReference type="Pfam" id="PF12697"/>
    </source>
</evidence>
<dbReference type="GeneID" id="24094463"/>
<feature type="domain" description="AB hydrolase-1" evidence="1">
    <location>
        <begin position="29"/>
        <end position="354"/>
    </location>
</feature>
<dbReference type="Proteomes" id="UP000006352">
    <property type="component" value="Unassembled WGS sequence"/>
</dbReference>
<dbReference type="RefSeq" id="XP_012178835.1">
    <property type="nucleotide sequence ID" value="XM_012323445.1"/>
</dbReference>
<dbReference type="HOGENOM" id="CLU_045014_0_0_1"/>
<sequence>MPTAPVNKDGAALYYEDSGAPSSSDYVTIIMLHGAVFHGAVFRRLFPYAGASNLRIVLINSRDYPGSSWYTDAEIEKFRGPPEVQASTLVAHALEFQTFIAWFIDTHNTPPIAANEDGSLSGGVAFLAWSAGNMQSLSLLAHADKASEKVRLLLEAHLRAFIMYAPSPGVIGAQTHPGVYNPFGDETLAPAEQLAAFFPCVCAHYTDTELTPDAEAFEAALVARKKLDIMPTYERMSPEELENVVDRRERPQTHVPLGFIDLTLHQDIARRALYDCCGEGSASPGASEPIWPRVRVCVLLPSRDVGHVVWAVELLRRQYEEARKAGKIGRTVDVVRIDGANHFVHWEEPERFVKLVASVV</sequence>
<dbReference type="Pfam" id="PF12697">
    <property type="entry name" value="Abhydrolase_6"/>
    <property type="match status" value="1"/>
</dbReference>
<gene>
    <name evidence="2" type="ORF">FIBRA_01570</name>
</gene>
<protein>
    <recommendedName>
        <fullName evidence="1">AB hydrolase-1 domain-containing protein</fullName>
    </recommendedName>
</protein>
<evidence type="ECO:0000313" key="3">
    <source>
        <dbReference type="Proteomes" id="UP000006352"/>
    </source>
</evidence>
<reference evidence="2 3" key="1">
    <citation type="journal article" date="2012" name="Appl. Environ. Microbiol.">
        <title>Short-read sequencing for genomic analysis of the brown rot fungus Fibroporia radiculosa.</title>
        <authorList>
            <person name="Tang J.D."/>
            <person name="Perkins A.D."/>
            <person name="Sonstegard T.S."/>
            <person name="Schroeder S.G."/>
            <person name="Burgess S.C."/>
            <person name="Diehl S.V."/>
        </authorList>
    </citation>
    <scope>NUCLEOTIDE SEQUENCE [LARGE SCALE GENOMIC DNA]</scope>
    <source>
        <strain evidence="2 3">TFFH 294</strain>
    </source>
</reference>
<name>J4HTJ6_9APHY</name>
<accession>J4HTJ6</accession>
<dbReference type="EMBL" id="HE796940">
    <property type="protein sequence ID" value="CCL99552.1"/>
    <property type="molecule type" value="Genomic_DNA"/>
</dbReference>
<dbReference type="SUPFAM" id="SSF53474">
    <property type="entry name" value="alpha/beta-Hydrolases"/>
    <property type="match status" value="1"/>
</dbReference>
<proteinExistence type="predicted"/>
<organism evidence="2 3">
    <name type="scientific">Fibroporia radiculosa</name>
    <dbReference type="NCBI Taxonomy" id="599839"/>
    <lineage>
        <taxon>Eukaryota</taxon>
        <taxon>Fungi</taxon>
        <taxon>Dikarya</taxon>
        <taxon>Basidiomycota</taxon>
        <taxon>Agaricomycotina</taxon>
        <taxon>Agaricomycetes</taxon>
        <taxon>Polyporales</taxon>
        <taxon>Fibroporiaceae</taxon>
        <taxon>Fibroporia</taxon>
    </lineage>
</organism>